<name>A0A1S2VIW3_9BACT</name>
<dbReference type="Pfam" id="PF04166">
    <property type="entry name" value="PdxA"/>
    <property type="match status" value="1"/>
</dbReference>
<keyword evidence="2" id="KW-0560">Oxidoreductase</keyword>
<keyword evidence="1" id="KW-0479">Metal-binding</keyword>
<dbReference type="SUPFAM" id="SSF53659">
    <property type="entry name" value="Isocitrate/Isopropylmalate dehydrogenase-like"/>
    <property type="match status" value="1"/>
</dbReference>
<reference evidence="4 5" key="1">
    <citation type="submission" date="2016-10" db="EMBL/GenBank/DDBJ databases">
        <title>Arsenicibacter rosenii gen. nov., sp. nov., an efficient arsenic-methylating bacterium isolated from an arsenic-contaminated paddy soil.</title>
        <authorList>
            <person name="Huang K."/>
        </authorList>
    </citation>
    <scope>NUCLEOTIDE SEQUENCE [LARGE SCALE GENOMIC DNA]</scope>
    <source>
        <strain evidence="4 5">SM-1</strain>
    </source>
</reference>
<dbReference type="Proteomes" id="UP000181790">
    <property type="component" value="Unassembled WGS sequence"/>
</dbReference>
<dbReference type="PANTHER" id="PTHR30004">
    <property type="entry name" value="4-HYDROXYTHREONINE-4-PHOSPHATE DEHYDROGENASE"/>
    <property type="match status" value="1"/>
</dbReference>
<dbReference type="GO" id="GO:0051287">
    <property type="term" value="F:NAD binding"/>
    <property type="evidence" value="ECO:0007669"/>
    <property type="project" value="InterPro"/>
</dbReference>
<protein>
    <submittedName>
        <fullName evidence="4">4-hydroxythreonine-4-phosphate dehydrogenase PdxA</fullName>
    </submittedName>
</protein>
<dbReference type="GO" id="GO:0016491">
    <property type="term" value="F:oxidoreductase activity"/>
    <property type="evidence" value="ECO:0007669"/>
    <property type="project" value="UniProtKB-KW"/>
</dbReference>
<evidence type="ECO:0000256" key="1">
    <source>
        <dbReference type="ARBA" id="ARBA00022723"/>
    </source>
</evidence>
<keyword evidence="3" id="KW-0520">NAD</keyword>
<dbReference type="EMBL" id="MORL01000006">
    <property type="protein sequence ID" value="OIN58692.1"/>
    <property type="molecule type" value="Genomic_DNA"/>
</dbReference>
<organism evidence="4 5">
    <name type="scientific">Arsenicibacter rosenii</name>
    <dbReference type="NCBI Taxonomy" id="1750698"/>
    <lineage>
        <taxon>Bacteria</taxon>
        <taxon>Pseudomonadati</taxon>
        <taxon>Bacteroidota</taxon>
        <taxon>Cytophagia</taxon>
        <taxon>Cytophagales</taxon>
        <taxon>Spirosomataceae</taxon>
        <taxon>Arsenicibacter</taxon>
    </lineage>
</organism>
<evidence type="ECO:0000313" key="4">
    <source>
        <dbReference type="EMBL" id="OIN58692.1"/>
    </source>
</evidence>
<dbReference type="PANTHER" id="PTHR30004:SF6">
    <property type="entry name" value="D-THREONATE 4-PHOSPHATE DEHYDROGENASE"/>
    <property type="match status" value="1"/>
</dbReference>
<dbReference type="InterPro" id="IPR005255">
    <property type="entry name" value="PdxA_fam"/>
</dbReference>
<dbReference type="GO" id="GO:0046872">
    <property type="term" value="F:metal ion binding"/>
    <property type="evidence" value="ECO:0007669"/>
    <property type="project" value="UniProtKB-KW"/>
</dbReference>
<accession>A0A1S2VIW3</accession>
<evidence type="ECO:0000256" key="2">
    <source>
        <dbReference type="ARBA" id="ARBA00023002"/>
    </source>
</evidence>
<dbReference type="AlphaFoldDB" id="A0A1S2VIW3"/>
<proteinExistence type="predicted"/>
<dbReference type="NCBIfam" id="TIGR00557">
    <property type="entry name" value="pdxA"/>
    <property type="match status" value="1"/>
</dbReference>
<comment type="caution">
    <text evidence="4">The sequence shown here is derived from an EMBL/GenBank/DDBJ whole genome shotgun (WGS) entry which is preliminary data.</text>
</comment>
<sequence>MTTKPIVGITMGDPASIGPEIAIKALLDPAVYDSCNPILVGDAGVFTDIAQRLGLAVSIHPVTQVSDAFFTPGTVDVYDLNNVDLSQLRFGEISAMAGGAAFAAVKTVIELALAGAVDATVTGPINKKSINEAGHHFAGHTEIYAHYTNTKKYGMLLVEEQMKVIHVSTHVSLRQACDLVKKDRILEVIDLLHNGLISLGEENLKIGVAGLNPHAGDSGLFGTEDDQEILPAVEEAHRRGYDVDGPVPADTLFSKAATGYYGGIVAMYHDQGHIPFKLTGFKWNAAKQQMDSVKGVNITMGLPIIRTSVDHGTAFEIAGKGVASPDAMLLAIESAVKLARQRVKEIKSESDKE</sequence>
<dbReference type="OrthoDB" id="9801783at2"/>
<dbReference type="RefSeq" id="WP_071503796.1">
    <property type="nucleotide sequence ID" value="NZ_MORL01000006.1"/>
</dbReference>
<evidence type="ECO:0000256" key="3">
    <source>
        <dbReference type="ARBA" id="ARBA00023027"/>
    </source>
</evidence>
<keyword evidence="5" id="KW-1185">Reference proteome</keyword>
<gene>
    <name evidence="4" type="ORF">BLX24_14110</name>
</gene>
<dbReference type="Gene3D" id="3.40.718.10">
    <property type="entry name" value="Isopropylmalate Dehydrogenase"/>
    <property type="match status" value="1"/>
</dbReference>
<evidence type="ECO:0000313" key="5">
    <source>
        <dbReference type="Proteomes" id="UP000181790"/>
    </source>
</evidence>